<feature type="transmembrane region" description="Helical" evidence="6">
    <location>
        <begin position="270"/>
        <end position="288"/>
    </location>
</feature>
<keyword evidence="8" id="KW-1185">Reference proteome</keyword>
<dbReference type="Proteomes" id="UP001139344">
    <property type="component" value="Unassembled WGS sequence"/>
</dbReference>
<dbReference type="CDD" id="cd01115">
    <property type="entry name" value="SLC13_permease"/>
    <property type="match status" value="1"/>
</dbReference>
<dbReference type="InterPro" id="IPR001898">
    <property type="entry name" value="SLC13A/DASS"/>
</dbReference>
<feature type="transmembrane region" description="Helical" evidence="6">
    <location>
        <begin position="84"/>
        <end position="102"/>
    </location>
</feature>
<feature type="transmembrane region" description="Helical" evidence="6">
    <location>
        <begin position="300"/>
        <end position="318"/>
    </location>
</feature>
<gene>
    <name evidence="7" type="ORF">LU635_09830</name>
</gene>
<comment type="subcellular location">
    <subcellularLocation>
        <location evidence="1">Membrane</location>
        <topology evidence="1">Multi-pass membrane protein</topology>
    </subcellularLocation>
</comment>
<dbReference type="PANTHER" id="PTHR10283">
    <property type="entry name" value="SOLUTE CARRIER FAMILY 13 MEMBER"/>
    <property type="match status" value="1"/>
</dbReference>
<keyword evidence="3 6" id="KW-0812">Transmembrane</keyword>
<reference evidence="7" key="1">
    <citation type="submission" date="2021-12" db="EMBL/GenBank/DDBJ databases">
        <title>Description of Gramella crocea sp. nov., a new bacterium isolated from activated sludge.</title>
        <authorList>
            <person name="Zhang X."/>
        </authorList>
    </citation>
    <scope>NUCLEOTIDE SEQUENCE</scope>
    <source>
        <strain evidence="7">YB25</strain>
    </source>
</reference>
<dbReference type="NCBIfam" id="TIGR00785">
    <property type="entry name" value="dass"/>
    <property type="match status" value="1"/>
</dbReference>
<dbReference type="Pfam" id="PF00939">
    <property type="entry name" value="Na_sulph_symp"/>
    <property type="match status" value="1"/>
</dbReference>
<dbReference type="InterPro" id="IPR031312">
    <property type="entry name" value="Na/sul_symport_CS"/>
</dbReference>
<feature type="transmembrane region" description="Helical" evidence="6">
    <location>
        <begin position="453"/>
        <end position="476"/>
    </location>
</feature>
<feature type="transmembrane region" description="Helical" evidence="6">
    <location>
        <begin position="169"/>
        <end position="193"/>
    </location>
</feature>
<evidence type="ECO:0000256" key="4">
    <source>
        <dbReference type="ARBA" id="ARBA00022989"/>
    </source>
</evidence>
<dbReference type="GO" id="GO:0005886">
    <property type="term" value="C:plasma membrane"/>
    <property type="evidence" value="ECO:0007669"/>
    <property type="project" value="TreeGrafter"/>
</dbReference>
<dbReference type="GO" id="GO:0015141">
    <property type="term" value="F:succinate transmembrane transporter activity"/>
    <property type="evidence" value="ECO:0007669"/>
    <property type="project" value="UniProtKB-ARBA"/>
</dbReference>
<evidence type="ECO:0000313" key="8">
    <source>
        <dbReference type="Proteomes" id="UP001139344"/>
    </source>
</evidence>
<evidence type="ECO:0000313" key="7">
    <source>
        <dbReference type="EMBL" id="MCG9971935.1"/>
    </source>
</evidence>
<sequence length="492" mass="54258">MKARKNIFLALGPVLFIVLQSIGGPEGMPDAAYDVLSATIWIALWWVTEAVPIAVTALLPIVLFPLTGALDLSTTTASYGHKYIFLYMGGFMLAIAIEKWNLHKRIALHIINLIGTNVKNIILGFMVATAFLSMWISNTATSVMMLPIGMSIVSQLKDNPATKEDENRVFGKALMLSIAYSASIGGVATLIGTPPNLVFAGYIQEIYNIDITFFQWLKFGLPISVLLLIISWYYITHIAFSFKQKEFPGGKQEIQKFIAELGPMKREEKIVMSIFIITAFCWITRSFILEKFLPGIDDTIIAMIAGISLFTISSGGEGKRIIKWKEAVKMPWGIILLFGGGMALASGFEVTGLAEWFGLQMTLLQTLPLLLLVLIVIFSVNFITELTSNLATTAMLLPILAPIALKLDLNPYMLLVATTVAASCAFMLPVATPPNAVVFGSGYLRIPDMVRTGIWMNLISILILTAMVYLMLPILWDFDPFGFSEEFVLKQP</sequence>
<feature type="transmembrane region" description="Helical" evidence="6">
    <location>
        <begin position="213"/>
        <end position="235"/>
    </location>
</feature>
<keyword evidence="4 6" id="KW-1133">Transmembrane helix</keyword>
<dbReference type="PROSITE" id="PS01271">
    <property type="entry name" value="NA_SULFATE"/>
    <property type="match status" value="1"/>
</dbReference>
<evidence type="ECO:0000256" key="3">
    <source>
        <dbReference type="ARBA" id="ARBA00022692"/>
    </source>
</evidence>
<evidence type="ECO:0000256" key="2">
    <source>
        <dbReference type="ARBA" id="ARBA00022448"/>
    </source>
</evidence>
<feature type="transmembrane region" description="Helical" evidence="6">
    <location>
        <begin position="356"/>
        <end position="379"/>
    </location>
</feature>
<protein>
    <submittedName>
        <fullName evidence="7">DASS family sodium-coupled anion symporter</fullName>
    </submittedName>
</protein>
<feature type="transmembrane region" description="Helical" evidence="6">
    <location>
        <begin position="39"/>
        <end position="64"/>
    </location>
</feature>
<name>A0A9X1UXG7_9FLAO</name>
<keyword evidence="5 6" id="KW-0472">Membrane</keyword>
<dbReference type="AlphaFoldDB" id="A0A9X1UXG7"/>
<organism evidence="7 8">
    <name type="scientific">Christiangramia crocea</name>
    <dbReference type="NCBI Taxonomy" id="2904124"/>
    <lineage>
        <taxon>Bacteria</taxon>
        <taxon>Pseudomonadati</taxon>
        <taxon>Bacteroidota</taxon>
        <taxon>Flavobacteriia</taxon>
        <taxon>Flavobacteriales</taxon>
        <taxon>Flavobacteriaceae</taxon>
        <taxon>Christiangramia</taxon>
    </lineage>
</organism>
<evidence type="ECO:0000256" key="5">
    <source>
        <dbReference type="ARBA" id="ARBA00023136"/>
    </source>
</evidence>
<dbReference type="RefSeq" id="WP_240098643.1">
    <property type="nucleotide sequence ID" value="NZ_JAJSON010000020.1"/>
</dbReference>
<proteinExistence type="predicted"/>
<feature type="transmembrane region" description="Helical" evidence="6">
    <location>
        <begin position="386"/>
        <end position="405"/>
    </location>
</feature>
<keyword evidence="2" id="KW-0813">Transport</keyword>
<dbReference type="PANTHER" id="PTHR10283:SF82">
    <property type="entry name" value="SOLUTE CARRIER FAMILY 13 MEMBER 2"/>
    <property type="match status" value="1"/>
</dbReference>
<dbReference type="EMBL" id="JAJSON010000020">
    <property type="protein sequence ID" value="MCG9971935.1"/>
    <property type="molecule type" value="Genomic_DNA"/>
</dbReference>
<evidence type="ECO:0000256" key="6">
    <source>
        <dbReference type="SAM" id="Phobius"/>
    </source>
</evidence>
<feature type="transmembrane region" description="Helical" evidence="6">
    <location>
        <begin position="122"/>
        <end position="148"/>
    </location>
</feature>
<accession>A0A9X1UXG7</accession>
<evidence type="ECO:0000256" key="1">
    <source>
        <dbReference type="ARBA" id="ARBA00004141"/>
    </source>
</evidence>
<feature type="transmembrane region" description="Helical" evidence="6">
    <location>
        <begin position="330"/>
        <end position="350"/>
    </location>
</feature>
<comment type="caution">
    <text evidence="7">The sequence shown here is derived from an EMBL/GenBank/DDBJ whole genome shotgun (WGS) entry which is preliminary data.</text>
</comment>
<feature type="transmembrane region" description="Helical" evidence="6">
    <location>
        <begin position="411"/>
        <end position="432"/>
    </location>
</feature>